<protein>
    <submittedName>
        <fullName evidence="1">Uncharacterized protein</fullName>
    </submittedName>
</protein>
<dbReference type="AlphaFoldDB" id="A0A7X5X7G7"/>
<dbReference type="EMBL" id="JAALLH010000001">
    <property type="protein sequence ID" value="NIY68044.1"/>
    <property type="molecule type" value="Genomic_DNA"/>
</dbReference>
<name>A0A7X5X7G7_STRMQ</name>
<comment type="caution">
    <text evidence="1">The sequence shown here is derived from an EMBL/GenBank/DDBJ whole genome shotgun (WGS) entry which is preliminary data.</text>
</comment>
<organism evidence="1 2">
    <name type="scientific">Streptomyces malaysiensis</name>
    <dbReference type="NCBI Taxonomy" id="92644"/>
    <lineage>
        <taxon>Bacteria</taxon>
        <taxon>Bacillati</taxon>
        <taxon>Actinomycetota</taxon>
        <taxon>Actinomycetes</taxon>
        <taxon>Kitasatosporales</taxon>
        <taxon>Streptomycetaceae</taxon>
        <taxon>Streptomyces</taxon>
        <taxon>Streptomyces violaceusniger group</taxon>
    </lineage>
</organism>
<dbReference type="Proteomes" id="UP000536624">
    <property type="component" value="Unassembled WGS sequence"/>
</dbReference>
<reference evidence="1 2" key="1">
    <citation type="submission" date="2020-02" db="EMBL/GenBank/DDBJ databases">
        <title>Streptomyces malaysiensis DSM14702 (JHCC583434, PFL_A843) Genome sequencing and assembly.</title>
        <authorList>
            <person name="Samborskyy M."/>
        </authorList>
    </citation>
    <scope>NUCLEOTIDE SEQUENCE [LARGE SCALE GENOMIC DNA]</scope>
    <source>
        <strain evidence="1 2">DSM 14702</strain>
    </source>
</reference>
<gene>
    <name evidence="1" type="ORF">SMALB_6122</name>
</gene>
<accession>A0A7X5X7G7</accession>
<proteinExistence type="predicted"/>
<evidence type="ECO:0000313" key="1">
    <source>
        <dbReference type="EMBL" id="NIY68044.1"/>
    </source>
</evidence>
<sequence>MQMNPVWARFGQARHAFTDKLPNLSRMEYFGYLNDIGITYSHFTQRMTPVRCAVSISMQLMSSAGWA</sequence>
<evidence type="ECO:0000313" key="2">
    <source>
        <dbReference type="Proteomes" id="UP000536624"/>
    </source>
</evidence>